<sequence length="389" mass="44192">MLTFRRPSFFDPFFFWGQSAMYVDHPSSSIEDERESTTSEADPSLNICSLFEDRPSSTLFLWGQSTMYVDHPSSSIEDERESTTSEADPSLNIVHWRQSTMFEDPSLNPSSLNMPGITLFEDRPSSTLFSGARRARSTTSEADPSLNIVHWRQSTMFEDNPSSNIVTGISAHFSKTVLLRPFFLWGQSAMYVDHPSSSIEDERESTTSEADPSLNIVHWRQSTMFEDNPSSNIVTGISAHFSKTVLLRPFSLGPVHNVLLTFRRPSFFDPFLWGQSTMYVDHPSSSIEDERESTTSEADPSLNIVHWRQSTMFEDNPSSNIVTGISAHFSKTVLLRPFFFLWGQSAMYVDHPSSSIEDERKSTTSEADPSLNIVHWRQSTMFEDLLRTL</sequence>
<gene>
    <name evidence="1" type="ORF">SPHA_60468</name>
</gene>
<comment type="caution">
    <text evidence="1">The sequence shown here is derived from an EMBL/GenBank/DDBJ whole genome shotgun (WGS) entry which is preliminary data.</text>
</comment>
<accession>A0A812DTG8</accession>
<evidence type="ECO:0000313" key="1">
    <source>
        <dbReference type="EMBL" id="CAE1308592.1"/>
    </source>
</evidence>
<keyword evidence="2" id="KW-1185">Reference proteome</keyword>
<dbReference type="AlphaFoldDB" id="A0A812DTG8"/>
<proteinExistence type="predicted"/>
<protein>
    <submittedName>
        <fullName evidence="1">Uncharacterized protein</fullName>
    </submittedName>
</protein>
<reference evidence="1" key="1">
    <citation type="submission" date="2021-01" db="EMBL/GenBank/DDBJ databases">
        <authorList>
            <person name="Li R."/>
            <person name="Bekaert M."/>
        </authorList>
    </citation>
    <scope>NUCLEOTIDE SEQUENCE</scope>
    <source>
        <strain evidence="1">Farmed</strain>
    </source>
</reference>
<dbReference type="EMBL" id="CAHIKZ030004208">
    <property type="protein sequence ID" value="CAE1308592.1"/>
    <property type="molecule type" value="Genomic_DNA"/>
</dbReference>
<name>A0A812DTG8_ACAPH</name>
<evidence type="ECO:0000313" key="2">
    <source>
        <dbReference type="Proteomes" id="UP000597762"/>
    </source>
</evidence>
<dbReference type="Proteomes" id="UP000597762">
    <property type="component" value="Unassembled WGS sequence"/>
</dbReference>
<organism evidence="1 2">
    <name type="scientific">Acanthosepion pharaonis</name>
    <name type="common">Pharaoh cuttlefish</name>
    <name type="synonym">Sepia pharaonis</name>
    <dbReference type="NCBI Taxonomy" id="158019"/>
    <lineage>
        <taxon>Eukaryota</taxon>
        <taxon>Metazoa</taxon>
        <taxon>Spiralia</taxon>
        <taxon>Lophotrochozoa</taxon>
        <taxon>Mollusca</taxon>
        <taxon>Cephalopoda</taxon>
        <taxon>Coleoidea</taxon>
        <taxon>Decapodiformes</taxon>
        <taxon>Sepiida</taxon>
        <taxon>Sepiina</taxon>
        <taxon>Sepiidae</taxon>
        <taxon>Acanthosepion</taxon>
    </lineage>
</organism>